<protein>
    <submittedName>
        <fullName evidence="1">Uncharacterized protein</fullName>
    </submittedName>
</protein>
<proteinExistence type="predicted"/>
<comment type="caution">
    <text evidence="1">The sequence shown here is derived from an EMBL/GenBank/DDBJ whole genome shotgun (WGS) entry which is preliminary data.</text>
</comment>
<sequence>MKFIYAVAFVFFSISIGAQDISKFGGFIKIQDSLFIKYRIEFTEKNGAISGISFTDFGGEHETMSKIAGTYSEDDKLISFSEVQMIYTKSPVSLDNFDFCNVHFQPSKFKIGSDKLSGDFKGKFKDGSKCLDGEIAMSSYDKINQRVSKFSKKVEKSRRIPDSIKNKVRDIKIIDTLNLNILKPNDITSIPTKSKSLKFEIYDGGQIDGDIISIYQDGKLILSKHKISATKETFEIPVLKRKTQLKIVSESVGSIGANTAIIEVLDNGNIIKTMTNLNKGESTLIDVIKI</sequence>
<keyword evidence="2" id="KW-1185">Reference proteome</keyword>
<reference evidence="2" key="1">
    <citation type="journal article" date="2019" name="Int. J. Syst. Evol. Microbiol.">
        <title>The Global Catalogue of Microorganisms (GCM) 10K type strain sequencing project: providing services to taxonomists for standard genome sequencing and annotation.</title>
        <authorList>
            <consortium name="The Broad Institute Genomics Platform"/>
            <consortium name="The Broad Institute Genome Sequencing Center for Infectious Disease"/>
            <person name="Wu L."/>
            <person name="Ma J."/>
        </authorList>
    </citation>
    <scope>NUCLEOTIDE SEQUENCE [LARGE SCALE GENOMIC DNA]</scope>
    <source>
        <strain evidence="2">CECT 8979</strain>
    </source>
</reference>
<accession>A0ABV8AJH5</accession>
<dbReference type="Proteomes" id="UP001595812">
    <property type="component" value="Unassembled WGS sequence"/>
</dbReference>
<organism evidence="1 2">
    <name type="scientific">Winogradskyella maritima</name>
    <dbReference type="NCBI Taxonomy" id="1517766"/>
    <lineage>
        <taxon>Bacteria</taxon>
        <taxon>Pseudomonadati</taxon>
        <taxon>Bacteroidota</taxon>
        <taxon>Flavobacteriia</taxon>
        <taxon>Flavobacteriales</taxon>
        <taxon>Flavobacteriaceae</taxon>
        <taxon>Winogradskyella</taxon>
    </lineage>
</organism>
<gene>
    <name evidence="1" type="ORF">ACFOSX_09950</name>
</gene>
<name>A0ABV8AJH5_9FLAO</name>
<dbReference type="EMBL" id="JBHSAT010000004">
    <property type="protein sequence ID" value="MFC3877554.1"/>
    <property type="molecule type" value="Genomic_DNA"/>
</dbReference>
<dbReference type="RefSeq" id="WP_386100061.1">
    <property type="nucleotide sequence ID" value="NZ_JBHSAT010000004.1"/>
</dbReference>
<evidence type="ECO:0000313" key="1">
    <source>
        <dbReference type="EMBL" id="MFC3877554.1"/>
    </source>
</evidence>
<evidence type="ECO:0000313" key="2">
    <source>
        <dbReference type="Proteomes" id="UP001595812"/>
    </source>
</evidence>